<sequence>MYFIPLRRNIFSVFFCAVFAFFNFSIRLEAQNLNAGNLSTGLYLALSNTPEDHYFHVLVSLKNQLDIAAWEQQPEQRNASSREEKNAALINALQSKAAISQPRILDWMQSADGVDYASIKSYWIANVIALKAKAAFIAELSQHPEIDWIESFPEMEIENYKSTQALAPPTTTSIDPSLDAINARALWRLGYTGYGRKVLIIDSGQEYNHPALRTQFAYNYGSLSSTYRSSIIGDLCGDHGTAVAAVAVGLDRLNRDTIGPAFNALWMGAPAPFRNPGTGEICFLEGTDKSSFDQMQWALNPDGNPNTSSDIPDVINCSWGNGNTAEECNSAFRNVIQSLDAAGVAIVFAAGNTGPTVGSVKFPGSLNVDLVVPMSIGSVNGSISTFPISDFSSRGPSACGRDGSLLIKPEVVAPGERIRTAALEGGYSVFDGTSFSAPYVSGAILLLKEAFPKLSGRQLALALYNSAKDLGPVGEDNDYGKGMINVGAAYSWLISQGNQPTAPVRATNDVIHIQSTPRVYGCDSKANFEVSFENSGADTLRSMDIVIRRDGQSAILYQNRWVGKLAPGKVTTYLLPPFTAPLGRYIVAVELINPNGFADARSLNNLIKTYVSLNSLPQLPDAAASANKVCFGSETLLKSNYQGEGTIRWFDKNTEGTLLGTGNTLVTGSLTKDTVFFAELTRNTFTGRLNQADGEVVYNDSIGGLVFDADYDFILKSVTIYPNRTGLRFFTLRNPKGQIQTISYRVSKVGEQKVPLSFKVTRGKDQSLELTRGGELSILKSDLTYPIVVSDVLVIKYANNTEGPEDYPYFFNWEIEYGYPCGRTPVFVEVDPSTTRPQAQFATPNGPLNINTAVNFSNLSSNATTLQWDFGNGQSSTASNPSTIYAKAGTYLVSLNATNAEGCSDVSVKTIQVGSTTSTQEQDELGYRLGIFPNPTQDIVNIEFNLDRSRSVRLSIVNAIGQILQTENLGERSSGLEQISVQQLPAGAYWLMFEVDGIRVAKPLRVIK</sequence>
<dbReference type="GO" id="GO:0004252">
    <property type="term" value="F:serine-type endopeptidase activity"/>
    <property type="evidence" value="ECO:0007669"/>
    <property type="project" value="UniProtKB-UniRule"/>
</dbReference>
<keyword evidence="2 5" id="KW-0645">Protease</keyword>
<dbReference type="InterPro" id="IPR026444">
    <property type="entry name" value="Secre_tail"/>
</dbReference>
<dbReference type="PANTHER" id="PTHR43806:SF11">
    <property type="entry name" value="CEREVISIN-RELATED"/>
    <property type="match status" value="1"/>
</dbReference>
<dbReference type="CDD" id="cd00146">
    <property type="entry name" value="PKD"/>
    <property type="match status" value="1"/>
</dbReference>
<dbReference type="InterPro" id="IPR035986">
    <property type="entry name" value="PKD_dom_sf"/>
</dbReference>
<dbReference type="InterPro" id="IPR023828">
    <property type="entry name" value="Peptidase_S8_Ser-AS"/>
</dbReference>
<dbReference type="Proteomes" id="UP000008461">
    <property type="component" value="Chromosome"/>
</dbReference>
<keyword evidence="4 5" id="KW-0720">Serine protease</keyword>
<dbReference type="Pfam" id="PF00082">
    <property type="entry name" value="Peptidase_S8"/>
    <property type="match status" value="1"/>
</dbReference>
<dbReference type="InterPro" id="IPR022409">
    <property type="entry name" value="PKD/Chitinase_dom"/>
</dbReference>
<dbReference type="InterPro" id="IPR000601">
    <property type="entry name" value="PKD_dom"/>
</dbReference>
<evidence type="ECO:0000256" key="3">
    <source>
        <dbReference type="ARBA" id="ARBA00022801"/>
    </source>
</evidence>
<dbReference type="PRINTS" id="PR00723">
    <property type="entry name" value="SUBTILISIN"/>
</dbReference>
<dbReference type="AlphaFoldDB" id="F4KWS2"/>
<dbReference type="KEGG" id="hhy:Halhy_4721"/>
<evidence type="ECO:0000313" key="7">
    <source>
        <dbReference type="EMBL" id="AEE52555.1"/>
    </source>
</evidence>
<feature type="active site" description="Charge relay system" evidence="5">
    <location>
        <position position="202"/>
    </location>
</feature>
<dbReference type="Pfam" id="PF18911">
    <property type="entry name" value="PKD_4"/>
    <property type="match status" value="1"/>
</dbReference>
<evidence type="ECO:0000259" key="6">
    <source>
        <dbReference type="PROSITE" id="PS50093"/>
    </source>
</evidence>
<dbReference type="InterPro" id="IPR036852">
    <property type="entry name" value="Peptidase_S8/S53_dom_sf"/>
</dbReference>
<dbReference type="OrthoDB" id="1055762at2"/>
<dbReference type="HOGENOM" id="CLU_298233_0_0_10"/>
<evidence type="ECO:0000256" key="1">
    <source>
        <dbReference type="ARBA" id="ARBA00011073"/>
    </source>
</evidence>
<dbReference type="Gene3D" id="2.60.40.10">
    <property type="entry name" value="Immunoglobulins"/>
    <property type="match status" value="1"/>
</dbReference>
<dbReference type="SUPFAM" id="SSF49299">
    <property type="entry name" value="PKD domain"/>
    <property type="match status" value="1"/>
</dbReference>
<dbReference type="eggNOG" id="COG3291">
    <property type="taxonomic scope" value="Bacteria"/>
</dbReference>
<dbReference type="GO" id="GO:0006508">
    <property type="term" value="P:proteolysis"/>
    <property type="evidence" value="ECO:0007669"/>
    <property type="project" value="UniProtKB-KW"/>
</dbReference>
<keyword evidence="8" id="KW-1185">Reference proteome</keyword>
<name>F4KWS2_HALH1</name>
<reference evidence="7 8" key="1">
    <citation type="journal article" date="2011" name="Stand. Genomic Sci.">
        <title>Complete genome sequence of Haliscomenobacter hydrossis type strain (O).</title>
        <authorList>
            <consortium name="US DOE Joint Genome Institute (JGI-PGF)"/>
            <person name="Daligault H."/>
            <person name="Lapidus A."/>
            <person name="Zeytun A."/>
            <person name="Nolan M."/>
            <person name="Lucas S."/>
            <person name="Del Rio T.G."/>
            <person name="Tice H."/>
            <person name="Cheng J.F."/>
            <person name="Tapia R."/>
            <person name="Han C."/>
            <person name="Goodwin L."/>
            <person name="Pitluck S."/>
            <person name="Liolios K."/>
            <person name="Pagani I."/>
            <person name="Ivanova N."/>
            <person name="Huntemann M."/>
            <person name="Mavromatis K."/>
            <person name="Mikhailova N."/>
            <person name="Pati A."/>
            <person name="Chen A."/>
            <person name="Palaniappan K."/>
            <person name="Land M."/>
            <person name="Hauser L."/>
            <person name="Brambilla E.M."/>
            <person name="Rohde M."/>
            <person name="Verbarg S."/>
            <person name="Goker M."/>
            <person name="Bristow J."/>
            <person name="Eisen J.A."/>
            <person name="Markowitz V."/>
            <person name="Hugenholtz P."/>
            <person name="Kyrpides N.C."/>
            <person name="Klenk H.P."/>
            <person name="Woyke T."/>
        </authorList>
    </citation>
    <scope>NUCLEOTIDE SEQUENCE [LARGE SCALE GENOMIC DNA]</scope>
    <source>
        <strain evidence="8">ATCC 27775 / DSM 1100 / LMG 10767 / O</strain>
    </source>
</reference>
<keyword evidence="3 5" id="KW-0378">Hydrolase</keyword>
<evidence type="ECO:0000256" key="5">
    <source>
        <dbReference type="PROSITE-ProRule" id="PRU01240"/>
    </source>
</evidence>
<organism evidence="7 8">
    <name type="scientific">Haliscomenobacter hydrossis (strain ATCC 27775 / DSM 1100 / LMG 10767 / O)</name>
    <dbReference type="NCBI Taxonomy" id="760192"/>
    <lineage>
        <taxon>Bacteria</taxon>
        <taxon>Pseudomonadati</taxon>
        <taxon>Bacteroidota</taxon>
        <taxon>Saprospiria</taxon>
        <taxon>Saprospirales</taxon>
        <taxon>Haliscomenobacteraceae</taxon>
        <taxon>Haliscomenobacter</taxon>
    </lineage>
</organism>
<protein>
    <submittedName>
        <fullName evidence="7">Peptidase S8 and S53 subtilisin kexin sedolisin</fullName>
    </submittedName>
</protein>
<dbReference type="Pfam" id="PF19081">
    <property type="entry name" value="Ig_7"/>
    <property type="match status" value="1"/>
</dbReference>
<dbReference type="PANTHER" id="PTHR43806">
    <property type="entry name" value="PEPTIDASE S8"/>
    <property type="match status" value="1"/>
</dbReference>
<dbReference type="eggNOG" id="COG1404">
    <property type="taxonomic scope" value="Bacteria"/>
</dbReference>
<feature type="domain" description="PKD" evidence="6">
    <location>
        <begin position="860"/>
        <end position="920"/>
    </location>
</feature>
<gene>
    <name evidence="7" type="ordered locus">Halhy_4721</name>
</gene>
<dbReference type="InterPro" id="IPR013783">
    <property type="entry name" value="Ig-like_fold"/>
</dbReference>
<dbReference type="InterPro" id="IPR050131">
    <property type="entry name" value="Peptidase_S8_subtilisin-like"/>
</dbReference>
<reference key="2">
    <citation type="submission" date="2011-04" db="EMBL/GenBank/DDBJ databases">
        <title>Complete sequence of chromosome of Haliscomenobacter hydrossis DSM 1100.</title>
        <authorList>
            <consortium name="US DOE Joint Genome Institute (JGI-PGF)"/>
            <person name="Lucas S."/>
            <person name="Han J."/>
            <person name="Lapidus A."/>
            <person name="Bruce D."/>
            <person name="Goodwin L."/>
            <person name="Pitluck S."/>
            <person name="Peters L."/>
            <person name="Kyrpides N."/>
            <person name="Mavromatis K."/>
            <person name="Ivanova N."/>
            <person name="Ovchinnikova G."/>
            <person name="Pagani I."/>
            <person name="Daligault H."/>
            <person name="Detter J.C."/>
            <person name="Han C."/>
            <person name="Land M."/>
            <person name="Hauser L."/>
            <person name="Markowitz V."/>
            <person name="Cheng J.-F."/>
            <person name="Hugenholtz P."/>
            <person name="Woyke T."/>
            <person name="Wu D."/>
            <person name="Verbarg S."/>
            <person name="Frueling A."/>
            <person name="Brambilla E."/>
            <person name="Klenk H.-P."/>
            <person name="Eisen J.A."/>
        </authorList>
    </citation>
    <scope>NUCLEOTIDE SEQUENCE</scope>
    <source>
        <strain>DSM 1100</strain>
    </source>
</reference>
<dbReference type="STRING" id="760192.Halhy_4721"/>
<accession>F4KWS2</accession>
<dbReference type="PROSITE" id="PS51892">
    <property type="entry name" value="SUBTILASE"/>
    <property type="match status" value="1"/>
</dbReference>
<evidence type="ECO:0000313" key="8">
    <source>
        <dbReference type="Proteomes" id="UP000008461"/>
    </source>
</evidence>
<feature type="active site" description="Charge relay system" evidence="5">
    <location>
        <position position="239"/>
    </location>
</feature>
<dbReference type="SUPFAM" id="SSF52743">
    <property type="entry name" value="Subtilisin-like"/>
    <property type="match status" value="1"/>
</dbReference>
<dbReference type="PROSITE" id="PS50093">
    <property type="entry name" value="PKD"/>
    <property type="match status" value="1"/>
</dbReference>
<dbReference type="InterPro" id="IPR044023">
    <property type="entry name" value="Ig_7"/>
</dbReference>
<comment type="similarity">
    <text evidence="1 5">Belongs to the peptidase S8 family.</text>
</comment>
<evidence type="ECO:0000256" key="4">
    <source>
        <dbReference type="ARBA" id="ARBA00022825"/>
    </source>
</evidence>
<proteinExistence type="inferred from homology"/>
<dbReference type="PROSITE" id="PS00138">
    <property type="entry name" value="SUBTILASE_SER"/>
    <property type="match status" value="1"/>
</dbReference>
<dbReference type="Gene3D" id="3.40.50.200">
    <property type="entry name" value="Peptidase S8/S53 domain"/>
    <property type="match status" value="1"/>
</dbReference>
<dbReference type="Pfam" id="PF18962">
    <property type="entry name" value="Por_Secre_tail"/>
    <property type="match status" value="1"/>
</dbReference>
<dbReference type="RefSeq" id="WP_013767093.1">
    <property type="nucleotide sequence ID" value="NC_015510.1"/>
</dbReference>
<evidence type="ECO:0000256" key="2">
    <source>
        <dbReference type="ARBA" id="ARBA00022670"/>
    </source>
</evidence>
<dbReference type="InterPro" id="IPR000209">
    <property type="entry name" value="Peptidase_S8/S53_dom"/>
</dbReference>
<feature type="active site" description="Charge relay system" evidence="5">
    <location>
        <position position="434"/>
    </location>
</feature>
<dbReference type="SMART" id="SM00089">
    <property type="entry name" value="PKD"/>
    <property type="match status" value="1"/>
</dbReference>
<dbReference type="EMBL" id="CP002691">
    <property type="protein sequence ID" value="AEE52555.1"/>
    <property type="molecule type" value="Genomic_DNA"/>
</dbReference>
<dbReference type="InterPro" id="IPR015500">
    <property type="entry name" value="Peptidase_S8_subtilisin-rel"/>
</dbReference>